<dbReference type="PANTHER" id="PTHR13377">
    <property type="entry name" value="PLACENTAL PROTEIN 6"/>
    <property type="match status" value="1"/>
</dbReference>
<feature type="signal peptide" evidence="6">
    <location>
        <begin position="1"/>
        <end position="21"/>
    </location>
</feature>
<dbReference type="AlphaFoldDB" id="A0A7S4AXP8"/>
<protein>
    <recommendedName>
        <fullName evidence="8">Mannosyltransferase</fullName>
    </recommendedName>
</protein>
<keyword evidence="2" id="KW-0812">Transmembrane</keyword>
<evidence type="ECO:0000256" key="2">
    <source>
        <dbReference type="ARBA" id="ARBA00022692"/>
    </source>
</evidence>
<keyword evidence="3" id="KW-1133">Transmembrane helix</keyword>
<dbReference type="InterPro" id="IPR013861">
    <property type="entry name" value="TMEM115/Pdh1/Rbl19"/>
</dbReference>
<dbReference type="EMBL" id="HBIZ01000093">
    <property type="protein sequence ID" value="CAE0747475.1"/>
    <property type="molecule type" value="Transcribed_RNA"/>
</dbReference>
<name>A0A7S4AXP8_CHRCT</name>
<dbReference type="GO" id="GO:0005794">
    <property type="term" value="C:Golgi apparatus"/>
    <property type="evidence" value="ECO:0007669"/>
    <property type="project" value="TreeGrafter"/>
</dbReference>
<dbReference type="GO" id="GO:0016020">
    <property type="term" value="C:membrane"/>
    <property type="evidence" value="ECO:0007669"/>
    <property type="project" value="UniProtKB-SubCell"/>
</dbReference>
<evidence type="ECO:0000256" key="5">
    <source>
        <dbReference type="SAM" id="MobiDB-lite"/>
    </source>
</evidence>
<evidence type="ECO:0000256" key="3">
    <source>
        <dbReference type="ARBA" id="ARBA00022989"/>
    </source>
</evidence>
<evidence type="ECO:0008006" key="8">
    <source>
        <dbReference type="Google" id="ProtNLM"/>
    </source>
</evidence>
<accession>A0A7S4AXP8</accession>
<evidence type="ECO:0000256" key="6">
    <source>
        <dbReference type="SAM" id="SignalP"/>
    </source>
</evidence>
<organism evidence="7">
    <name type="scientific">Chrysotila carterae</name>
    <name type="common">Marine alga</name>
    <name type="synonym">Syracosphaera carterae</name>
    <dbReference type="NCBI Taxonomy" id="13221"/>
    <lineage>
        <taxon>Eukaryota</taxon>
        <taxon>Haptista</taxon>
        <taxon>Haptophyta</taxon>
        <taxon>Prymnesiophyceae</taxon>
        <taxon>Isochrysidales</taxon>
        <taxon>Isochrysidaceae</taxon>
        <taxon>Chrysotila</taxon>
    </lineage>
</organism>
<keyword evidence="4" id="KW-0472">Membrane</keyword>
<feature type="region of interest" description="Disordered" evidence="5">
    <location>
        <begin position="134"/>
        <end position="189"/>
    </location>
</feature>
<feature type="chain" id="PRO_5030541681" description="Mannosyltransferase" evidence="6">
    <location>
        <begin position="22"/>
        <end position="189"/>
    </location>
</feature>
<evidence type="ECO:0000313" key="7">
    <source>
        <dbReference type="EMBL" id="CAE0747475.1"/>
    </source>
</evidence>
<comment type="subcellular location">
    <subcellularLocation>
        <location evidence="1">Membrane</location>
        <topology evidence="1">Multi-pass membrane protein</topology>
    </subcellularLocation>
</comment>
<reference evidence="7" key="1">
    <citation type="submission" date="2021-01" db="EMBL/GenBank/DDBJ databases">
        <authorList>
            <person name="Corre E."/>
            <person name="Pelletier E."/>
            <person name="Niang G."/>
            <person name="Scheremetjew M."/>
            <person name="Finn R."/>
            <person name="Kale V."/>
            <person name="Holt S."/>
            <person name="Cochrane G."/>
            <person name="Meng A."/>
            <person name="Brown T."/>
            <person name="Cohen L."/>
        </authorList>
    </citation>
    <scope>NUCLEOTIDE SEQUENCE</scope>
    <source>
        <strain evidence="7">CCMP645</strain>
    </source>
</reference>
<evidence type="ECO:0000256" key="1">
    <source>
        <dbReference type="ARBA" id="ARBA00004141"/>
    </source>
</evidence>
<evidence type="ECO:0000256" key="4">
    <source>
        <dbReference type="ARBA" id="ARBA00023136"/>
    </source>
</evidence>
<sequence length="189" mass="19964">MKHAPLLALGWSALLLAFTHAGPPDELLFSLHGVLVGWGYLRYYQPTEHGMGDSREAFEFAALFPPSLRPPIQVVGGACFGVVSNCCCGLFPPASALTHEALGKGARDGAHAGAHSTLPSTFHAALHSTMPPTGVAARAEAPLPSVTTEDPELAERRRQRARQLLDERLAAKGNAATPARDMPSAPTQV</sequence>
<keyword evidence="6" id="KW-0732">Signal</keyword>
<gene>
    <name evidence="7" type="ORF">PCAR00345_LOCUS57</name>
</gene>
<dbReference type="GO" id="GO:0006890">
    <property type="term" value="P:retrograde vesicle-mediated transport, Golgi to endoplasmic reticulum"/>
    <property type="evidence" value="ECO:0007669"/>
    <property type="project" value="InterPro"/>
</dbReference>
<proteinExistence type="predicted"/>
<dbReference type="PANTHER" id="PTHR13377:SF3">
    <property type="entry name" value="TRANSMEMBRANE PROTEIN 115"/>
    <property type="match status" value="1"/>
</dbReference>